<dbReference type="InterPro" id="IPR042082">
    <property type="entry name" value="CST_Stn1_wHTH1_sf"/>
</dbReference>
<dbReference type="InterPro" id="IPR036388">
    <property type="entry name" value="WH-like_DNA-bd_sf"/>
</dbReference>
<dbReference type="InterPro" id="IPR040260">
    <property type="entry name" value="RFA2-like"/>
</dbReference>
<evidence type="ECO:0000256" key="8">
    <source>
        <dbReference type="ARBA" id="ARBA00030039"/>
    </source>
</evidence>
<feature type="domain" description="Stn1 C-terminal" evidence="11">
    <location>
        <begin position="217"/>
        <end position="370"/>
    </location>
</feature>
<dbReference type="GeneTree" id="ENSGT00390000000909"/>
<dbReference type="KEGG" id="pki:111836564"/>
<evidence type="ECO:0000256" key="4">
    <source>
        <dbReference type="ARBA" id="ARBA00022454"/>
    </source>
</evidence>
<name>A0A3B3R6A7_9TELE</name>
<dbReference type="PIRSF" id="PIRSF036950">
    <property type="entry name" value="UCP036950"/>
    <property type="match status" value="1"/>
</dbReference>
<protein>
    <recommendedName>
        <fullName evidence="3 10">CST complex subunit STN1</fullName>
    </recommendedName>
    <alternativeName>
        <fullName evidence="9 10">Oligonucleotide/oligosaccharide-binding fold-containing protein 1</fullName>
    </alternativeName>
    <alternativeName>
        <fullName evidence="8 10">Suppressor of cdc thirteen homolog</fullName>
    </alternativeName>
</protein>
<keyword evidence="5 10" id="KW-0779">Telomere</keyword>
<dbReference type="SUPFAM" id="SSF46785">
    <property type="entry name" value="Winged helix' DNA-binding domain"/>
    <property type="match status" value="1"/>
</dbReference>
<keyword evidence="14" id="KW-1185">Reference proteome</keyword>
<dbReference type="STRING" id="1676925.ENSPKIP00000013196"/>
<keyword evidence="7 10" id="KW-0539">Nucleus</keyword>
<evidence type="ECO:0000256" key="2">
    <source>
        <dbReference type="ARBA" id="ARBA00004574"/>
    </source>
</evidence>
<comment type="subunit">
    <text evidence="10">Component of the CST complex.</text>
</comment>
<dbReference type="PANTHER" id="PTHR13989">
    <property type="entry name" value="REPLICATION PROTEIN A-RELATED"/>
    <property type="match status" value="1"/>
</dbReference>
<dbReference type="FunFam" id="2.40.50.140:FF:000181">
    <property type="entry name" value="CST complex subunit STN1"/>
    <property type="match status" value="1"/>
</dbReference>
<keyword evidence="4 10" id="KW-0158">Chromosome</keyword>
<dbReference type="OrthoDB" id="77828at2759"/>
<evidence type="ECO:0000256" key="6">
    <source>
        <dbReference type="ARBA" id="ARBA00023125"/>
    </source>
</evidence>
<evidence type="ECO:0000313" key="13">
    <source>
        <dbReference type="Ensembl" id="ENSPKIP00000013196.1"/>
    </source>
</evidence>
<keyword evidence="6 10" id="KW-0238">DNA-binding</keyword>
<dbReference type="CDD" id="cd04483">
    <property type="entry name" value="hOBFC1_like"/>
    <property type="match status" value="1"/>
</dbReference>
<evidence type="ECO:0000256" key="9">
    <source>
        <dbReference type="ARBA" id="ARBA00030852"/>
    </source>
</evidence>
<dbReference type="Gene3D" id="1.10.10.980">
    <property type="entry name" value="CST, Suppressor of Cdc13 homolog, complex subunit STN1, N-terminal domain"/>
    <property type="match status" value="1"/>
</dbReference>
<dbReference type="InterPro" id="IPR015253">
    <property type="entry name" value="CST_STN1_C"/>
</dbReference>
<dbReference type="CTD" id="79991"/>
<dbReference type="SUPFAM" id="SSF50249">
    <property type="entry name" value="Nucleic acid-binding proteins"/>
    <property type="match status" value="1"/>
</dbReference>
<dbReference type="GO" id="GO:1990879">
    <property type="term" value="C:CST complex"/>
    <property type="evidence" value="ECO:0007669"/>
    <property type="project" value="InterPro"/>
</dbReference>
<reference evidence="13" key="1">
    <citation type="submission" date="2025-08" db="UniProtKB">
        <authorList>
            <consortium name="Ensembl"/>
        </authorList>
    </citation>
    <scope>IDENTIFICATION</scope>
</reference>
<dbReference type="FunFam" id="1.10.10.10:FF:000275">
    <property type="entry name" value="CST complex subunit STN1"/>
    <property type="match status" value="1"/>
</dbReference>
<dbReference type="GO" id="GO:0010833">
    <property type="term" value="P:telomere maintenance via telomere lengthening"/>
    <property type="evidence" value="ECO:0007669"/>
    <property type="project" value="UniProtKB-UniRule"/>
</dbReference>
<evidence type="ECO:0000313" key="14">
    <source>
        <dbReference type="Proteomes" id="UP000261540"/>
    </source>
</evidence>
<feature type="domain" description="CST complex subunit Stn1 N-terminal" evidence="12">
    <location>
        <begin position="39"/>
        <end position="110"/>
    </location>
</feature>
<dbReference type="Pfam" id="PF10451">
    <property type="entry name" value="Stn1"/>
    <property type="match status" value="1"/>
</dbReference>
<evidence type="ECO:0000256" key="5">
    <source>
        <dbReference type="ARBA" id="ARBA00022895"/>
    </source>
</evidence>
<reference evidence="13" key="2">
    <citation type="submission" date="2025-09" db="UniProtKB">
        <authorList>
            <consortium name="Ensembl"/>
        </authorList>
    </citation>
    <scope>IDENTIFICATION</scope>
</reference>
<dbReference type="GO" id="GO:0001944">
    <property type="term" value="P:vasculature development"/>
    <property type="evidence" value="ECO:0007669"/>
    <property type="project" value="Ensembl"/>
</dbReference>
<accession>A0A3B3R6A7</accession>
<dbReference type="Pfam" id="PF09170">
    <property type="entry name" value="STN1_2"/>
    <property type="match status" value="1"/>
</dbReference>
<dbReference type="InterPro" id="IPR012340">
    <property type="entry name" value="NA-bd_OB-fold"/>
</dbReference>
<dbReference type="Proteomes" id="UP000261540">
    <property type="component" value="Unplaced"/>
</dbReference>
<sequence length="377" mass="43547">MQTEQGEHEPSSLLWGLDPVLSSFAKLYVKDILRMRESSQIPDVYFYKCHPLFKVDVLGTVVYKREREDFFCYGVDDGTGVINCLCWKDEKWRENTDAVNSGATLQVSNKGGFNPVEQLKKLKLAQKLSAQLEIGDLLRVRGSVKTSREQREIMACSYYKVNDPVMEVQISWMMEVLHLYRDFYDKPFLFTKSVQHLDTAEGDDLLRSLSVLRRASRLLMSFIREKGLGSFRPKDVQHLLMPLLSCAPSCSTTQQESTVAQSSSKQVHHLFRDVIKALQDEGLVFRKVISQDEVYQVTEQDKELRRVTKDIVREDSGREKYAEKGCHVLHILSCVRQTYSRNVSKSVIEMVLRCLERDSEIFSTIDQNHYKYISVTD</sequence>
<comment type="function">
    <text evidence="10">Component of the CST complex. The CST complex binds single-stranded DNA with high affinity in a sequence-independent manner, while isolated subunits bind DNA with low affinity by themselves.</text>
</comment>
<organism evidence="13 14">
    <name type="scientific">Paramormyrops kingsleyae</name>
    <dbReference type="NCBI Taxonomy" id="1676925"/>
    <lineage>
        <taxon>Eukaryota</taxon>
        <taxon>Metazoa</taxon>
        <taxon>Chordata</taxon>
        <taxon>Craniata</taxon>
        <taxon>Vertebrata</taxon>
        <taxon>Euteleostomi</taxon>
        <taxon>Actinopterygii</taxon>
        <taxon>Neopterygii</taxon>
        <taxon>Teleostei</taxon>
        <taxon>Osteoglossocephala</taxon>
        <taxon>Osteoglossomorpha</taxon>
        <taxon>Osteoglossiformes</taxon>
        <taxon>Mormyridae</taxon>
        <taxon>Paramormyrops</taxon>
    </lineage>
</organism>
<dbReference type="GO" id="GO:0043047">
    <property type="term" value="F:single-stranded telomeric DNA binding"/>
    <property type="evidence" value="ECO:0007669"/>
    <property type="project" value="UniProtKB-UniRule"/>
</dbReference>
<dbReference type="AlphaFoldDB" id="A0A3B3R6A7"/>
<dbReference type="Gene3D" id="1.10.10.10">
    <property type="entry name" value="Winged helix-like DNA-binding domain superfamily/Winged helix DNA-binding domain"/>
    <property type="match status" value="1"/>
</dbReference>
<dbReference type="InterPro" id="IPR014647">
    <property type="entry name" value="Stn1"/>
</dbReference>
<evidence type="ECO:0000259" key="11">
    <source>
        <dbReference type="Pfam" id="PF09170"/>
    </source>
</evidence>
<dbReference type="Ensembl" id="ENSPKIT00000037613.1">
    <property type="protein sequence ID" value="ENSPKIP00000013196.1"/>
    <property type="gene ID" value="ENSPKIG00000000721.1"/>
</dbReference>
<comment type="subcellular location">
    <subcellularLocation>
        <location evidence="2">Chromosome</location>
        <location evidence="2">Telomere</location>
    </subcellularLocation>
    <subcellularLocation>
        <location evidence="1 10">Nucleus</location>
    </subcellularLocation>
</comment>
<evidence type="ECO:0000256" key="1">
    <source>
        <dbReference type="ARBA" id="ARBA00004123"/>
    </source>
</evidence>
<dbReference type="InterPro" id="IPR018856">
    <property type="entry name" value="Stn1_N"/>
</dbReference>
<dbReference type="Gene3D" id="2.40.50.140">
    <property type="entry name" value="Nucleic acid-binding proteins"/>
    <property type="match status" value="1"/>
</dbReference>
<evidence type="ECO:0000256" key="7">
    <source>
        <dbReference type="ARBA" id="ARBA00023242"/>
    </source>
</evidence>
<proteinExistence type="predicted"/>
<evidence type="ECO:0000256" key="10">
    <source>
        <dbReference type="PIRNR" id="PIRNR036950"/>
    </source>
</evidence>
<dbReference type="InterPro" id="IPR036390">
    <property type="entry name" value="WH_DNA-bd_sf"/>
</dbReference>
<evidence type="ECO:0000259" key="12">
    <source>
        <dbReference type="Pfam" id="PF10451"/>
    </source>
</evidence>
<dbReference type="GO" id="GO:0016233">
    <property type="term" value="P:telomere capping"/>
    <property type="evidence" value="ECO:0007669"/>
    <property type="project" value="InterPro"/>
</dbReference>
<evidence type="ECO:0000256" key="3">
    <source>
        <dbReference type="ARBA" id="ARBA00017411"/>
    </source>
</evidence>
<dbReference type="PANTHER" id="PTHR13989:SF33">
    <property type="entry name" value="CST COMPLEX SUBUNIT STN1"/>
    <property type="match status" value="1"/>
</dbReference>